<feature type="region of interest" description="Disordered" evidence="1">
    <location>
        <begin position="1"/>
        <end position="26"/>
    </location>
</feature>
<dbReference type="InterPro" id="IPR025263">
    <property type="entry name" value="YhdP_central"/>
</dbReference>
<reference evidence="4" key="1">
    <citation type="submission" date="2021-01" db="EMBL/GenBank/DDBJ databases">
        <title>Genome seq and assembly of Tabrizicola sp. KVB23.</title>
        <authorList>
            <person name="Chhetri G."/>
        </authorList>
    </citation>
    <scope>NUCLEOTIDE SEQUENCE</scope>
    <source>
        <strain evidence="4">KVB23</strain>
    </source>
</reference>
<comment type="caution">
    <text evidence="4">The sequence shown here is derived from an EMBL/GenBank/DDBJ whole genome shotgun (WGS) entry which is preliminary data.</text>
</comment>
<protein>
    <recommendedName>
        <fullName evidence="3">YhdP central domain-containing protein</fullName>
    </recommendedName>
</protein>
<feature type="domain" description="YhdP central" evidence="3">
    <location>
        <begin position="386"/>
        <end position="781"/>
    </location>
</feature>
<organism evidence="4 5">
    <name type="scientific">Fuscibacter oryzae</name>
    <dbReference type="NCBI Taxonomy" id="2803939"/>
    <lineage>
        <taxon>Bacteria</taxon>
        <taxon>Pseudomonadati</taxon>
        <taxon>Pseudomonadota</taxon>
        <taxon>Alphaproteobacteria</taxon>
        <taxon>Rhodobacterales</taxon>
        <taxon>Paracoccaceae</taxon>
        <taxon>Fuscibacter</taxon>
    </lineage>
</organism>
<gene>
    <name evidence="4" type="ORF">JI744_07320</name>
</gene>
<evidence type="ECO:0000313" key="4">
    <source>
        <dbReference type="EMBL" id="MBL4927911.1"/>
    </source>
</evidence>
<evidence type="ECO:0000313" key="5">
    <source>
        <dbReference type="Proteomes" id="UP000619033"/>
    </source>
</evidence>
<dbReference type="Proteomes" id="UP000619033">
    <property type="component" value="Unassembled WGS sequence"/>
</dbReference>
<keyword evidence="5" id="KW-1185">Reference proteome</keyword>
<evidence type="ECO:0000256" key="1">
    <source>
        <dbReference type="SAM" id="MobiDB-lite"/>
    </source>
</evidence>
<keyword evidence="2" id="KW-0812">Transmembrane</keyword>
<accession>A0A8J7MQ09</accession>
<evidence type="ECO:0000256" key="2">
    <source>
        <dbReference type="SAM" id="Phobius"/>
    </source>
</evidence>
<name>A0A8J7MQ09_9RHOB</name>
<dbReference type="RefSeq" id="WP_202659038.1">
    <property type="nucleotide sequence ID" value="NZ_JAESVP010000003.1"/>
</dbReference>
<evidence type="ECO:0000259" key="3">
    <source>
        <dbReference type="Pfam" id="PF13116"/>
    </source>
</evidence>
<dbReference type="EMBL" id="JAESVP010000003">
    <property type="protein sequence ID" value="MBL4927911.1"/>
    <property type="molecule type" value="Genomic_DNA"/>
</dbReference>
<keyword evidence="2" id="KW-1133">Transmembrane helix</keyword>
<sequence length="1117" mass="117135">MTAAQDKGEEGGDPPERPVSPRPRKRHRTGLGLRIFLVLLAFLVVVAGYGLTGRPIRLPVWAVAEVESRLNAMVGPVMPDSSVAIGGMEVAVDDDWVPRIRLDDLRLLKPDGAALLALPELRMSLDPAALLRGRLQPQSLLLSGARISVRRDAQGQYDFAFGGGGAVPQITSFAQLFDLADKAMAQPAAASLKSVEAEALTLRLTDDRTGRVWELGDGRMTVENRPDALAAELGVTASGAEGVAGRATLTLVTQKKSDEARLEARFDGISAPDLASLAPVLAPLGALDAPISGRLATTLRSAGLSALEGELNIGAGALRPTPAAQPVLFTDARIVLHLDPDHGRLVMDDLAVDGPALKLQADGQTYLLDAAGQRMLGPLGAMLPETFLTQIRFRDVKIDPEGLFQEPAQFSAGALDLRLRVNPFRVEVGQLALAEDDRRLLARGVASADAQGWTASFDLSLNKIAHDKLVALWPVRLVPKTREWVQKNILQGKLFDVKAALRILPGQEPRLHLGYSFENADVRFVPSLPPIREGYGYATIEGKTNTIVLSRGKVTPPLGGDIDMAGSVFMVPDITQKPAQAEIRLKARSSLTAALSLLDQPPFQFLTKADKPVDLGEGEAQLQAVLHLPLKPKVLVQDVTYQVTAQVSHFRSDVLVPGRVITADAMQVQADRSGLTISGPGLIGGVPFDATYHQGFAPEERGKARIEGTVALSQGAADEFGLGLPDGTVSGTGRANVAIDLQKNQPGKLRLTSNLAGITLRLPDVGWTKPAATAGRLEADVTLGATPGVERLVLDAASLKAEGAVSMKPGGGLDKASFPKVSLAGWLNGAVTITGRGKGRPVGLAMTSGTVDLRKLPPASARKGSGQGGGPLSLSLDRLVVAQSITLTGFRGDFSLAGGINGDFRAAVNGGAAVAGNILPAPYGTSVRLVSEDAGAVMRDAGIFQSAHGGKLSLVLVPRKSGGAYDGKARITGVRVRNANVLAELLNAISVVGLLEQLDGSGLVFAEVDGDLILTPNAVQITRGSAIGASLGVSMAGVYQSGSGLVDMQGVISPIYMLNGIGALLSKRGEGVFGFNYSLKGTATDPQVSVNPLSILTPGMFREIFRQPPPVVGESKE</sequence>
<keyword evidence="2" id="KW-0472">Membrane</keyword>
<feature type="compositionally biased region" description="Basic and acidic residues" evidence="1">
    <location>
        <begin position="1"/>
        <end position="16"/>
    </location>
</feature>
<dbReference type="AlphaFoldDB" id="A0A8J7MQ09"/>
<proteinExistence type="predicted"/>
<dbReference type="Pfam" id="PF13116">
    <property type="entry name" value="YhdP"/>
    <property type="match status" value="1"/>
</dbReference>
<feature type="transmembrane region" description="Helical" evidence="2">
    <location>
        <begin position="31"/>
        <end position="51"/>
    </location>
</feature>